<dbReference type="InterPro" id="IPR036291">
    <property type="entry name" value="NAD(P)-bd_dom_sf"/>
</dbReference>
<dbReference type="SUPFAM" id="SSF48179">
    <property type="entry name" value="6-phosphogluconate dehydrogenase C-terminal domain-like"/>
    <property type="match status" value="1"/>
</dbReference>
<keyword evidence="8" id="KW-1185">Reference proteome</keyword>
<feature type="domain" description="3-hydroxyisobutyrate dehydrogenase-like NAD-binding" evidence="6">
    <location>
        <begin position="170"/>
        <end position="278"/>
    </location>
</feature>
<feature type="transmembrane region" description="Helical" evidence="4">
    <location>
        <begin position="12"/>
        <end position="31"/>
    </location>
</feature>
<keyword evidence="2" id="KW-0560">Oxidoreductase</keyword>
<evidence type="ECO:0000259" key="5">
    <source>
        <dbReference type="Pfam" id="PF03446"/>
    </source>
</evidence>
<dbReference type="Pfam" id="PF14833">
    <property type="entry name" value="NAD_binding_11"/>
    <property type="match status" value="1"/>
</dbReference>
<dbReference type="InterPro" id="IPR029154">
    <property type="entry name" value="HIBADH-like_NADP-bd"/>
</dbReference>
<dbReference type="Pfam" id="PF03446">
    <property type="entry name" value="NAD_binding_2"/>
    <property type="match status" value="1"/>
</dbReference>
<reference evidence="7 8" key="1">
    <citation type="submission" date="2024-06" db="EMBL/GenBank/DDBJ databases">
        <title>The Natural Products Discovery Center: Release of the First 8490 Sequenced Strains for Exploring Actinobacteria Biosynthetic Diversity.</title>
        <authorList>
            <person name="Kalkreuter E."/>
            <person name="Kautsar S.A."/>
            <person name="Yang D."/>
            <person name="Bader C.D."/>
            <person name="Teijaro C.N."/>
            <person name="Fluegel L."/>
            <person name="Davis C.M."/>
            <person name="Simpson J.R."/>
            <person name="Lauterbach L."/>
            <person name="Steele A.D."/>
            <person name="Gui C."/>
            <person name="Meng S."/>
            <person name="Li G."/>
            <person name="Viehrig K."/>
            <person name="Ye F."/>
            <person name="Su P."/>
            <person name="Kiefer A.F."/>
            <person name="Nichols A."/>
            <person name="Cepeda A.J."/>
            <person name="Yan W."/>
            <person name="Fan B."/>
            <person name="Jiang Y."/>
            <person name="Adhikari A."/>
            <person name="Zheng C.-J."/>
            <person name="Schuster L."/>
            <person name="Cowan T.M."/>
            <person name="Smanski M.J."/>
            <person name="Chevrette M.G."/>
            <person name="De Carvalho L.P.S."/>
            <person name="Shen B."/>
        </authorList>
    </citation>
    <scope>NUCLEOTIDE SEQUENCE [LARGE SCALE GENOMIC DNA]</scope>
    <source>
        <strain evidence="7 8">NPDC000234</strain>
    </source>
</reference>
<dbReference type="PIRSF" id="PIRSF000103">
    <property type="entry name" value="HIBADH"/>
    <property type="match status" value="1"/>
</dbReference>
<evidence type="ECO:0000256" key="4">
    <source>
        <dbReference type="SAM" id="Phobius"/>
    </source>
</evidence>
<evidence type="ECO:0000256" key="1">
    <source>
        <dbReference type="ARBA" id="ARBA00009080"/>
    </source>
</evidence>
<keyword evidence="4" id="KW-0472">Membrane</keyword>
<dbReference type="RefSeq" id="WP_350780000.1">
    <property type="nucleotide sequence ID" value="NZ_JBEPEK010000065.1"/>
</dbReference>
<comment type="similarity">
    <text evidence="1">Belongs to the HIBADH-related family.</text>
</comment>
<dbReference type="InterPro" id="IPR008927">
    <property type="entry name" value="6-PGluconate_DH-like_C_sf"/>
</dbReference>
<dbReference type="PANTHER" id="PTHR22981">
    <property type="entry name" value="3-HYDROXYISOBUTYRATE DEHYDROGENASE-RELATED"/>
    <property type="match status" value="1"/>
</dbReference>
<protein>
    <submittedName>
        <fullName evidence="7">NAD(P)-binding domain-containing protein</fullName>
    </submittedName>
</protein>
<feature type="domain" description="6-phosphogluconate dehydrogenase NADP-binding" evidence="5">
    <location>
        <begin position="15"/>
        <end position="167"/>
    </location>
</feature>
<dbReference type="Proteomes" id="UP001474181">
    <property type="component" value="Unassembled WGS sequence"/>
</dbReference>
<name>A0ABV1WTT0_9ACTN</name>
<evidence type="ECO:0000313" key="7">
    <source>
        <dbReference type="EMBL" id="MER7180166.1"/>
    </source>
</evidence>
<keyword evidence="4" id="KW-1133">Transmembrane helix</keyword>
<dbReference type="EMBL" id="JBEPEK010000065">
    <property type="protein sequence ID" value="MER7180166.1"/>
    <property type="molecule type" value="Genomic_DNA"/>
</dbReference>
<sequence>MAQSRAVSRQTITAGVIGLGMIGSGVARNIARAGLPLSVFDVRPDAADSLDGVGPVLASPADVARASDVVLVAVVDAGQVREVLAGERGLLSAARAGLVVVLLSTVALSAVREFTELAERHDVTLLDCGVTQAGDGLLVTMVGGPEEVVDRVRPVLESFSRTVVHCGPVGSGMVTKIARNVVTYASWAVVREAVQLAVRGGVDPRKLIEVLESAVAGGTSQLFLLHDHLDAAGTMRAQADYIEALARKDLAAAQELGRDTGVHTPFADAVLPRMGAVLAGDYGSGPGRHRD</sequence>
<evidence type="ECO:0000256" key="3">
    <source>
        <dbReference type="ARBA" id="ARBA00023027"/>
    </source>
</evidence>
<accession>A0ABV1WTT0</accession>
<gene>
    <name evidence="7" type="ORF">ABT404_11905</name>
</gene>
<organism evidence="7 8">
    <name type="scientific">Streptomyces hyaluromycini</name>
    <dbReference type="NCBI Taxonomy" id="1377993"/>
    <lineage>
        <taxon>Bacteria</taxon>
        <taxon>Bacillati</taxon>
        <taxon>Actinomycetota</taxon>
        <taxon>Actinomycetes</taxon>
        <taxon>Kitasatosporales</taxon>
        <taxon>Streptomycetaceae</taxon>
        <taxon>Streptomyces</taxon>
    </lineage>
</organism>
<proteinExistence type="inferred from homology"/>
<evidence type="ECO:0000259" key="6">
    <source>
        <dbReference type="Pfam" id="PF14833"/>
    </source>
</evidence>
<dbReference type="Gene3D" id="1.10.1040.10">
    <property type="entry name" value="N-(1-d-carboxylethyl)-l-norvaline Dehydrogenase, domain 2"/>
    <property type="match status" value="1"/>
</dbReference>
<dbReference type="InterPro" id="IPR006115">
    <property type="entry name" value="6PGDH_NADP-bd"/>
</dbReference>
<dbReference type="InterPro" id="IPR013328">
    <property type="entry name" value="6PGD_dom2"/>
</dbReference>
<keyword evidence="4" id="KW-0812">Transmembrane</keyword>
<evidence type="ECO:0000313" key="8">
    <source>
        <dbReference type="Proteomes" id="UP001474181"/>
    </source>
</evidence>
<comment type="caution">
    <text evidence="7">The sequence shown here is derived from an EMBL/GenBank/DDBJ whole genome shotgun (WGS) entry which is preliminary data.</text>
</comment>
<keyword evidence="3" id="KW-0520">NAD</keyword>
<dbReference type="SUPFAM" id="SSF51735">
    <property type="entry name" value="NAD(P)-binding Rossmann-fold domains"/>
    <property type="match status" value="1"/>
</dbReference>
<dbReference type="Gene3D" id="3.40.50.720">
    <property type="entry name" value="NAD(P)-binding Rossmann-like Domain"/>
    <property type="match status" value="1"/>
</dbReference>
<dbReference type="InterPro" id="IPR015815">
    <property type="entry name" value="HIBADH-related"/>
</dbReference>
<dbReference type="PANTHER" id="PTHR22981:SF7">
    <property type="entry name" value="3-HYDROXYISOBUTYRATE DEHYDROGENASE, MITOCHONDRIAL"/>
    <property type="match status" value="1"/>
</dbReference>
<evidence type="ECO:0000256" key="2">
    <source>
        <dbReference type="ARBA" id="ARBA00023002"/>
    </source>
</evidence>